<organism evidence="17 18">
    <name type="scientific">Methylophilus flavus</name>
    <dbReference type="NCBI Taxonomy" id="640084"/>
    <lineage>
        <taxon>Bacteria</taxon>
        <taxon>Pseudomonadati</taxon>
        <taxon>Pseudomonadota</taxon>
        <taxon>Betaproteobacteria</taxon>
        <taxon>Nitrosomonadales</taxon>
        <taxon>Methylophilaceae</taxon>
        <taxon>Methylophilus</taxon>
    </lineage>
</organism>
<gene>
    <name evidence="17" type="ORF">ACFQ2T_07755</name>
</gene>
<evidence type="ECO:0000256" key="5">
    <source>
        <dbReference type="ARBA" id="ARBA00022692"/>
    </source>
</evidence>
<feature type="chain" id="PRO_5045182449" evidence="14">
    <location>
        <begin position="22"/>
        <end position="624"/>
    </location>
</feature>
<dbReference type="InterPro" id="IPR039426">
    <property type="entry name" value="TonB-dep_rcpt-like"/>
</dbReference>
<evidence type="ECO:0000256" key="10">
    <source>
        <dbReference type="ARBA" id="ARBA00023170"/>
    </source>
</evidence>
<keyword evidence="18" id="KW-1185">Reference proteome</keyword>
<evidence type="ECO:0000256" key="9">
    <source>
        <dbReference type="ARBA" id="ARBA00023136"/>
    </source>
</evidence>
<evidence type="ECO:0000313" key="18">
    <source>
        <dbReference type="Proteomes" id="UP001597206"/>
    </source>
</evidence>
<feature type="signal peptide" evidence="14">
    <location>
        <begin position="1"/>
        <end position="21"/>
    </location>
</feature>
<evidence type="ECO:0000256" key="8">
    <source>
        <dbReference type="ARBA" id="ARBA00023077"/>
    </source>
</evidence>
<evidence type="ECO:0000259" key="15">
    <source>
        <dbReference type="Pfam" id="PF00593"/>
    </source>
</evidence>
<dbReference type="Gene3D" id="2.170.130.10">
    <property type="entry name" value="TonB-dependent receptor, plug domain"/>
    <property type="match status" value="1"/>
</dbReference>
<evidence type="ECO:0000259" key="16">
    <source>
        <dbReference type="Pfam" id="PF07715"/>
    </source>
</evidence>
<feature type="domain" description="TonB-dependent receptor-like beta-barrel" evidence="15">
    <location>
        <begin position="183"/>
        <end position="588"/>
    </location>
</feature>
<dbReference type="Pfam" id="PF07715">
    <property type="entry name" value="Plug"/>
    <property type="match status" value="1"/>
</dbReference>
<feature type="domain" description="TonB-dependent receptor plug" evidence="16">
    <location>
        <begin position="44"/>
        <end position="147"/>
    </location>
</feature>
<evidence type="ECO:0000256" key="14">
    <source>
        <dbReference type="SAM" id="SignalP"/>
    </source>
</evidence>
<evidence type="ECO:0000256" key="1">
    <source>
        <dbReference type="ARBA" id="ARBA00004571"/>
    </source>
</evidence>
<dbReference type="InterPro" id="IPR036942">
    <property type="entry name" value="Beta-barrel_TonB_sf"/>
</dbReference>
<keyword evidence="6 14" id="KW-0732">Signal</keyword>
<dbReference type="Proteomes" id="UP001597206">
    <property type="component" value="Unassembled WGS sequence"/>
</dbReference>
<dbReference type="PANTHER" id="PTHR30069:SF53">
    <property type="entry name" value="COLICIN I RECEPTOR-RELATED"/>
    <property type="match status" value="1"/>
</dbReference>
<dbReference type="Gene3D" id="2.40.170.20">
    <property type="entry name" value="TonB-dependent receptor, beta-barrel domain"/>
    <property type="match status" value="1"/>
</dbReference>
<keyword evidence="11 12" id="KW-0998">Cell outer membrane</keyword>
<comment type="subcellular location">
    <subcellularLocation>
        <location evidence="1 12">Cell outer membrane</location>
        <topology evidence="1 12">Multi-pass membrane protein</topology>
    </subcellularLocation>
</comment>
<dbReference type="InterPro" id="IPR000531">
    <property type="entry name" value="Beta-barrel_TonB"/>
</dbReference>
<comment type="caution">
    <text evidence="17">The sequence shown here is derived from an EMBL/GenBank/DDBJ whole genome shotgun (WGS) entry which is preliminary data.</text>
</comment>
<keyword evidence="3 12" id="KW-0813">Transport</keyword>
<evidence type="ECO:0000313" key="17">
    <source>
        <dbReference type="EMBL" id="MFD1122390.1"/>
    </source>
</evidence>
<reference evidence="18" key="1">
    <citation type="journal article" date="2019" name="Int. J. Syst. Evol. Microbiol.">
        <title>The Global Catalogue of Microorganisms (GCM) 10K type strain sequencing project: providing services to taxonomists for standard genome sequencing and annotation.</title>
        <authorList>
            <consortium name="The Broad Institute Genomics Platform"/>
            <consortium name="The Broad Institute Genome Sequencing Center for Infectious Disease"/>
            <person name="Wu L."/>
            <person name="Ma J."/>
        </authorList>
    </citation>
    <scope>NUCLEOTIDE SEQUENCE [LARGE SCALE GENOMIC DNA]</scope>
    <source>
        <strain evidence="18">CCUG 58411</strain>
    </source>
</reference>
<keyword evidence="8 13" id="KW-0798">TonB box</keyword>
<dbReference type="RefSeq" id="WP_379032712.1">
    <property type="nucleotide sequence ID" value="NZ_JBHTLN010000001.1"/>
</dbReference>
<dbReference type="InterPro" id="IPR012910">
    <property type="entry name" value="Plug_dom"/>
</dbReference>
<dbReference type="SUPFAM" id="SSF56935">
    <property type="entry name" value="Porins"/>
    <property type="match status" value="1"/>
</dbReference>
<sequence>MKKAILKGLIGLTTLSEFAHANDNTTLDEVVVTATRTPQLQETVIADTTVIGSEEIKRAGQNTLIEVLQRQAGIEISNTGGAGKTSGIFMRGTNTGHVVVLIDGVRMQSATAGTTTLENIPVQHIDRIEIVRGPASSLYGQDAIGGVIQIFTKKGVAGFKPYANLGFGTYDTTLVEAGLRGKQADTTYAINVSANKTNGFSAYDTANSNLNDKDGYRNFAVSGSLSQLIAEGHELGLTFIHSKGRTRFDNRFNLTSAFNPAYSDHADIENNAWSLFSKNQILDNWHSTVRIGQGVDESVTYSADFAAPTRSLFRTKQDQLNWQNDISLPVGVLTLMYDRLEDKVDSTTEFKNTKRTNEGYVASYVANIQAHTFQASVREDHNSSFGNNVTGGLGYGYQINDAWRISGSYGSAFKAPSFNDLFFPDSFGFVTSNPNLRPEKSDNLEASLRYREDATSASITAYENKIRDLIILDSAFIPVNLNKATIRGLTLAASHRWDNLDLSGSADIQSPRDDASDNLLVRRANRHGQLNLGYTLQDWRFGAEMVTSSERYNDAANTLRMGGYTIFNLTAQYKLQRDWTLQARANNIFDKDYRLALDGNPATTGFAYNTPGANVFVNIRYEPQ</sequence>
<evidence type="ECO:0000256" key="13">
    <source>
        <dbReference type="RuleBase" id="RU003357"/>
    </source>
</evidence>
<evidence type="ECO:0000256" key="7">
    <source>
        <dbReference type="ARBA" id="ARBA00023065"/>
    </source>
</evidence>
<accession>A0ABW3PD44</accession>
<name>A0ABW3PD44_9PROT</name>
<evidence type="ECO:0000256" key="2">
    <source>
        <dbReference type="ARBA" id="ARBA00009810"/>
    </source>
</evidence>
<keyword evidence="5 12" id="KW-0812">Transmembrane</keyword>
<dbReference type="InterPro" id="IPR037066">
    <property type="entry name" value="Plug_dom_sf"/>
</dbReference>
<keyword evidence="10 17" id="KW-0675">Receptor</keyword>
<keyword evidence="7" id="KW-0406">Ion transport</keyword>
<comment type="similarity">
    <text evidence="2 12 13">Belongs to the TonB-dependent receptor family.</text>
</comment>
<dbReference type="EMBL" id="JBHTLN010000001">
    <property type="protein sequence ID" value="MFD1122390.1"/>
    <property type="molecule type" value="Genomic_DNA"/>
</dbReference>
<keyword evidence="9 12" id="KW-0472">Membrane</keyword>
<dbReference type="PROSITE" id="PS52016">
    <property type="entry name" value="TONB_DEPENDENT_REC_3"/>
    <property type="match status" value="1"/>
</dbReference>
<evidence type="ECO:0000256" key="11">
    <source>
        <dbReference type="ARBA" id="ARBA00023237"/>
    </source>
</evidence>
<dbReference type="PANTHER" id="PTHR30069">
    <property type="entry name" value="TONB-DEPENDENT OUTER MEMBRANE RECEPTOR"/>
    <property type="match status" value="1"/>
</dbReference>
<keyword evidence="4 12" id="KW-1134">Transmembrane beta strand</keyword>
<proteinExistence type="inferred from homology"/>
<evidence type="ECO:0000256" key="3">
    <source>
        <dbReference type="ARBA" id="ARBA00022448"/>
    </source>
</evidence>
<dbReference type="Pfam" id="PF00593">
    <property type="entry name" value="TonB_dep_Rec_b-barrel"/>
    <property type="match status" value="1"/>
</dbReference>
<protein>
    <submittedName>
        <fullName evidence="17">TonB-dependent receptor domain-containing protein</fullName>
    </submittedName>
</protein>
<evidence type="ECO:0000256" key="12">
    <source>
        <dbReference type="PROSITE-ProRule" id="PRU01360"/>
    </source>
</evidence>
<evidence type="ECO:0000256" key="6">
    <source>
        <dbReference type="ARBA" id="ARBA00022729"/>
    </source>
</evidence>
<evidence type="ECO:0000256" key="4">
    <source>
        <dbReference type="ARBA" id="ARBA00022452"/>
    </source>
</evidence>
<dbReference type="CDD" id="cd01347">
    <property type="entry name" value="ligand_gated_channel"/>
    <property type="match status" value="1"/>
</dbReference>